<dbReference type="AlphaFoldDB" id="A0A837I9F6"/>
<keyword evidence="2" id="KW-1133">Transmembrane helix</keyword>
<dbReference type="Proteomes" id="UP000034525">
    <property type="component" value="Unassembled WGS sequence"/>
</dbReference>
<evidence type="ECO:0000256" key="2">
    <source>
        <dbReference type="SAM" id="Phobius"/>
    </source>
</evidence>
<dbReference type="Gene3D" id="3.30.70.60">
    <property type="match status" value="1"/>
</dbReference>
<dbReference type="EMBL" id="LCIL01000007">
    <property type="protein sequence ID" value="KKT54297.1"/>
    <property type="molecule type" value="Genomic_DNA"/>
</dbReference>
<proteinExistence type="predicted"/>
<dbReference type="InterPro" id="IPR014717">
    <property type="entry name" value="Transl_elong_EF1B/ribsomal_bS6"/>
</dbReference>
<reference evidence="3 4" key="1">
    <citation type="journal article" date="2015" name="Nature">
        <title>rRNA introns, odd ribosomes, and small enigmatic genomes across a large radiation of phyla.</title>
        <authorList>
            <person name="Brown C.T."/>
            <person name="Hug L.A."/>
            <person name="Thomas B.C."/>
            <person name="Sharon I."/>
            <person name="Castelle C.J."/>
            <person name="Singh A."/>
            <person name="Wilkins M.J."/>
            <person name="Williams K.H."/>
            <person name="Banfield J.F."/>
        </authorList>
    </citation>
    <scope>NUCLEOTIDE SEQUENCE [LARGE SCALE GENOMIC DNA]</scope>
</reference>
<protein>
    <recommendedName>
        <fullName evidence="5">Type IV pilus assembly protein PilO</fullName>
    </recommendedName>
</protein>
<keyword evidence="2" id="KW-0812">Transmembrane</keyword>
<evidence type="ECO:0008006" key="5">
    <source>
        <dbReference type="Google" id="ProtNLM"/>
    </source>
</evidence>
<sequence length="224" mass="23852">MKNLSENVRRAVFAGAPLLIVIVLFMIVGKFGVPKVLELRSQVKSAQKTEEKLTQKLNLLQTLSSDVALKANIVSSALPDTNPALAVMSQLKNLALNQGVVLSEMRSSSATGGTGGLNEVSISFKLDGARPQVNSYLAEITKIAPITTVRKITISETAGGTSADIGVVSYWADFPKTIPAVTEPITDFSPEDKKILSNVSTLIQPTFMKIPPSSGDINPNPFGQ</sequence>
<keyword evidence="2" id="KW-0472">Membrane</keyword>
<feature type="transmembrane region" description="Helical" evidence="2">
    <location>
        <begin position="12"/>
        <end position="33"/>
    </location>
</feature>
<dbReference type="InterPro" id="IPR007445">
    <property type="entry name" value="PilO"/>
</dbReference>
<evidence type="ECO:0000256" key="1">
    <source>
        <dbReference type="SAM" id="Coils"/>
    </source>
</evidence>
<organism evidence="3 4">
    <name type="scientific">Candidatus Woesebacteria bacterium GW2011_GWA1_44_23</name>
    <dbReference type="NCBI Taxonomy" id="1618558"/>
    <lineage>
        <taxon>Bacteria</taxon>
        <taxon>Candidatus Woeseibacteriota</taxon>
    </lineage>
</organism>
<keyword evidence="1" id="KW-0175">Coiled coil</keyword>
<name>A0A837I9F6_9BACT</name>
<accession>A0A837I9F6</accession>
<dbReference type="Pfam" id="PF04350">
    <property type="entry name" value="PilO"/>
    <property type="match status" value="1"/>
</dbReference>
<evidence type="ECO:0000313" key="3">
    <source>
        <dbReference type="EMBL" id="KKT54297.1"/>
    </source>
</evidence>
<comment type="caution">
    <text evidence="3">The sequence shown here is derived from an EMBL/GenBank/DDBJ whole genome shotgun (WGS) entry which is preliminary data.</text>
</comment>
<feature type="coiled-coil region" evidence="1">
    <location>
        <begin position="36"/>
        <end position="63"/>
    </location>
</feature>
<gene>
    <name evidence="3" type="ORF">UW47_C0007G0017</name>
</gene>
<evidence type="ECO:0000313" key="4">
    <source>
        <dbReference type="Proteomes" id="UP000034525"/>
    </source>
</evidence>